<feature type="transmembrane region" description="Helical" evidence="2">
    <location>
        <begin position="99"/>
        <end position="120"/>
    </location>
</feature>
<keyword evidence="2" id="KW-0472">Membrane</keyword>
<keyword evidence="2" id="KW-1133">Transmembrane helix</keyword>
<evidence type="ECO:0000313" key="3">
    <source>
        <dbReference type="EMBL" id="MCQ8831369.1"/>
    </source>
</evidence>
<evidence type="ECO:0000256" key="1">
    <source>
        <dbReference type="SAM" id="MobiDB-lite"/>
    </source>
</evidence>
<sequence>MSDHDHLWGPSVPSVPSVESRATHPTAHHGPYRTTRRAATMPHHSTAPPPPPPPPERRSPWQRPWPWPARAACAALTCHVAAVVVSCAAEGVVNLGAGGGFTVGAMLIGLDTAVLLTVLARAHRRSGAAGEGER</sequence>
<accession>A0A9X2LXI9</accession>
<keyword evidence="4" id="KW-1185">Reference proteome</keyword>
<keyword evidence="2" id="KW-0812">Transmembrane</keyword>
<comment type="caution">
    <text evidence="3">The sequence shown here is derived from an EMBL/GenBank/DDBJ whole genome shotgun (WGS) entry which is preliminary data.</text>
</comment>
<name>A0A9X2LXI9_STRMQ</name>
<dbReference type="EMBL" id="JANIIC010000023">
    <property type="protein sequence ID" value="MCQ8831369.1"/>
    <property type="molecule type" value="Genomic_DNA"/>
</dbReference>
<dbReference type="Proteomes" id="UP001142400">
    <property type="component" value="Unassembled WGS sequence"/>
</dbReference>
<organism evidence="3 4">
    <name type="scientific">Streptomyces malaysiensis subsp. samsunensis</name>
    <dbReference type="NCBI Taxonomy" id="459658"/>
    <lineage>
        <taxon>Bacteria</taxon>
        <taxon>Bacillati</taxon>
        <taxon>Actinomycetota</taxon>
        <taxon>Actinomycetes</taxon>
        <taxon>Kitasatosporales</taxon>
        <taxon>Streptomycetaceae</taxon>
        <taxon>Streptomyces</taxon>
        <taxon>Streptomyces violaceusniger group</taxon>
    </lineage>
</organism>
<evidence type="ECO:0000313" key="4">
    <source>
        <dbReference type="Proteomes" id="UP001142400"/>
    </source>
</evidence>
<reference evidence="3" key="1">
    <citation type="submission" date="2022-06" db="EMBL/GenBank/DDBJ databases">
        <title>WGS of actinobacteria.</title>
        <authorList>
            <person name="Thawai C."/>
        </authorList>
    </citation>
    <scope>NUCLEOTIDE SEQUENCE</scope>
    <source>
        <strain evidence="3">DSM 42010</strain>
    </source>
</reference>
<evidence type="ECO:0000256" key="2">
    <source>
        <dbReference type="SAM" id="Phobius"/>
    </source>
</evidence>
<dbReference type="RefSeq" id="WP_257632311.1">
    <property type="nucleotide sequence ID" value="NZ_JANIIC010000023.1"/>
</dbReference>
<protein>
    <submittedName>
        <fullName evidence="3">Uncharacterized protein</fullName>
    </submittedName>
</protein>
<feature type="compositionally biased region" description="Basic residues" evidence="1">
    <location>
        <begin position="26"/>
        <end position="36"/>
    </location>
</feature>
<dbReference type="AlphaFoldDB" id="A0A9X2LXI9"/>
<gene>
    <name evidence="3" type="ORF">NQU54_20430</name>
</gene>
<proteinExistence type="predicted"/>
<feature type="region of interest" description="Disordered" evidence="1">
    <location>
        <begin position="1"/>
        <end position="64"/>
    </location>
</feature>